<dbReference type="EMBL" id="GBXM01017953">
    <property type="protein sequence ID" value="JAH90624.1"/>
    <property type="molecule type" value="Transcribed_RNA"/>
</dbReference>
<evidence type="ECO:0000313" key="1">
    <source>
        <dbReference type="EMBL" id="JAH90624.1"/>
    </source>
</evidence>
<proteinExistence type="predicted"/>
<reference evidence="1" key="1">
    <citation type="submission" date="2014-11" db="EMBL/GenBank/DDBJ databases">
        <authorList>
            <person name="Amaro Gonzalez C."/>
        </authorList>
    </citation>
    <scope>NUCLEOTIDE SEQUENCE</scope>
</reference>
<name>A0A0E9WJP1_ANGAN</name>
<organism evidence="1">
    <name type="scientific">Anguilla anguilla</name>
    <name type="common">European freshwater eel</name>
    <name type="synonym">Muraena anguilla</name>
    <dbReference type="NCBI Taxonomy" id="7936"/>
    <lineage>
        <taxon>Eukaryota</taxon>
        <taxon>Metazoa</taxon>
        <taxon>Chordata</taxon>
        <taxon>Craniata</taxon>
        <taxon>Vertebrata</taxon>
        <taxon>Euteleostomi</taxon>
        <taxon>Actinopterygii</taxon>
        <taxon>Neopterygii</taxon>
        <taxon>Teleostei</taxon>
        <taxon>Anguilliformes</taxon>
        <taxon>Anguillidae</taxon>
        <taxon>Anguilla</taxon>
    </lineage>
</organism>
<protein>
    <submittedName>
        <fullName evidence="1">Uncharacterized protein</fullName>
    </submittedName>
</protein>
<accession>A0A0E9WJP1</accession>
<sequence>MYIYPERCMVGSKTRHYYYSFKQDYFTCMASVNIELRYCIMCKLILQTSPLGQGVCQVNTVYYLHVTDVSAAQRHKESAAILVVAFEWRFLFVF</sequence>
<dbReference type="AlphaFoldDB" id="A0A0E9WJP1"/>
<reference evidence="1" key="2">
    <citation type="journal article" date="2015" name="Fish Shellfish Immunol.">
        <title>Early steps in the European eel (Anguilla anguilla)-Vibrio vulnificus interaction in the gills: Role of the RtxA13 toxin.</title>
        <authorList>
            <person name="Callol A."/>
            <person name="Pajuelo D."/>
            <person name="Ebbesson L."/>
            <person name="Teles M."/>
            <person name="MacKenzie S."/>
            <person name="Amaro C."/>
        </authorList>
    </citation>
    <scope>NUCLEOTIDE SEQUENCE</scope>
</reference>